<sequence length="227" mass="26830">MPRIPVKLVSWDEIVEWTWGLAKIIEENKYIPDVIIAIARGGYVPARLLCDFLGVENLLSIQSQHWTEAAKKGERAIIKFEYQIDLTGYKALLVDDIIDTGESVILAKEYILNNWRPKDLKIAALQWISSVAKIKPDFYYIEVKEWTWFQYPWTRLEDITQFLKRIIESSYRENNKTLWTIEEITKSFTEWYNINIDKRYIDEATKILIKQGLLKIINNKYIYTVAT</sequence>
<dbReference type="Gene3D" id="3.40.50.2020">
    <property type="match status" value="1"/>
</dbReference>
<dbReference type="Pfam" id="PF00156">
    <property type="entry name" value="Pribosyltran"/>
    <property type="match status" value="1"/>
</dbReference>
<comment type="caution">
    <text evidence="4">The sequence shown here is derived from an EMBL/GenBank/DDBJ whole genome shotgun (WGS) entry which is preliminary data.</text>
</comment>
<protein>
    <submittedName>
        <fullName evidence="4">Phosphoribosyltransferase</fullName>
    </submittedName>
</protein>
<name>A0A7C5YTC0_9CREN</name>
<dbReference type="InterPro" id="IPR029057">
    <property type="entry name" value="PRTase-like"/>
</dbReference>
<feature type="domain" description="Phosphoribosyltransferase" evidence="3">
    <location>
        <begin position="21"/>
        <end position="149"/>
    </location>
</feature>
<evidence type="ECO:0000313" key="4">
    <source>
        <dbReference type="EMBL" id="HHR96590.1"/>
    </source>
</evidence>
<dbReference type="InterPro" id="IPR000836">
    <property type="entry name" value="PRTase_dom"/>
</dbReference>
<dbReference type="SUPFAM" id="SSF53271">
    <property type="entry name" value="PRTase-like"/>
    <property type="match status" value="1"/>
</dbReference>
<dbReference type="GO" id="GO:0016757">
    <property type="term" value="F:glycosyltransferase activity"/>
    <property type="evidence" value="ECO:0007669"/>
    <property type="project" value="UniProtKB-KW"/>
</dbReference>
<organism evidence="4">
    <name type="scientific">Ignisphaera aggregans</name>
    <dbReference type="NCBI Taxonomy" id="334771"/>
    <lineage>
        <taxon>Archaea</taxon>
        <taxon>Thermoproteota</taxon>
        <taxon>Thermoprotei</taxon>
        <taxon>Desulfurococcales</taxon>
        <taxon>Desulfurococcaceae</taxon>
        <taxon>Ignisphaera</taxon>
    </lineage>
</organism>
<dbReference type="PANTHER" id="PTHR43363:SF2">
    <property type="entry name" value="PHOSPHORIBOSYLTRANSFERASE"/>
    <property type="match status" value="1"/>
</dbReference>
<reference evidence="4" key="1">
    <citation type="journal article" date="2020" name="mSystems">
        <title>Genome- and Community-Level Interaction Insights into Carbon Utilization and Element Cycling Functions of Hydrothermarchaeota in Hydrothermal Sediment.</title>
        <authorList>
            <person name="Zhou Z."/>
            <person name="Liu Y."/>
            <person name="Xu W."/>
            <person name="Pan J."/>
            <person name="Luo Z.H."/>
            <person name="Li M."/>
        </authorList>
    </citation>
    <scope>NUCLEOTIDE SEQUENCE [LARGE SCALE GENOMIC DNA]</scope>
    <source>
        <strain evidence="4">SpSt-1</strain>
    </source>
</reference>
<evidence type="ECO:0000256" key="1">
    <source>
        <dbReference type="ARBA" id="ARBA00022676"/>
    </source>
</evidence>
<evidence type="ECO:0000256" key="2">
    <source>
        <dbReference type="ARBA" id="ARBA00022679"/>
    </source>
</evidence>
<dbReference type="CDD" id="cd06223">
    <property type="entry name" value="PRTases_typeI"/>
    <property type="match status" value="1"/>
</dbReference>
<keyword evidence="1 4" id="KW-0328">Glycosyltransferase</keyword>
<proteinExistence type="predicted"/>
<accession>A0A7C5YTC0</accession>
<keyword evidence="2 4" id="KW-0808">Transferase</keyword>
<evidence type="ECO:0000259" key="3">
    <source>
        <dbReference type="Pfam" id="PF00156"/>
    </source>
</evidence>
<dbReference type="EMBL" id="DRUB01000139">
    <property type="protein sequence ID" value="HHR96590.1"/>
    <property type="molecule type" value="Genomic_DNA"/>
</dbReference>
<dbReference type="AlphaFoldDB" id="A0A7C5YTC0"/>
<gene>
    <name evidence="4" type="ORF">ENL47_07245</name>
</gene>
<dbReference type="PANTHER" id="PTHR43363">
    <property type="entry name" value="HYPOXANTHINE PHOSPHORIBOSYLTRANSFERASE"/>
    <property type="match status" value="1"/>
</dbReference>